<dbReference type="InterPro" id="IPR010916">
    <property type="entry name" value="TonB_box_CS"/>
</dbReference>
<feature type="chain" id="PRO_5011718495" evidence="18">
    <location>
        <begin position="28"/>
        <end position="730"/>
    </location>
</feature>
<dbReference type="InterPro" id="IPR012910">
    <property type="entry name" value="Plug_dom"/>
</dbReference>
<evidence type="ECO:0000256" key="2">
    <source>
        <dbReference type="ARBA" id="ARBA00009810"/>
    </source>
</evidence>
<name>A0A1G8AAW0_9VIBR</name>
<evidence type="ECO:0000259" key="19">
    <source>
        <dbReference type="Pfam" id="PF00593"/>
    </source>
</evidence>
<dbReference type="OrthoDB" id="127311at2"/>
<dbReference type="Proteomes" id="UP000198854">
    <property type="component" value="Unassembled WGS sequence"/>
</dbReference>
<keyword evidence="10 15" id="KW-0798">TonB box</keyword>
<dbReference type="STRING" id="861298.SAMN04488136_11016"/>
<dbReference type="InterPro" id="IPR010105">
    <property type="entry name" value="TonB_sidphr_rcpt"/>
</dbReference>
<organism evidence="21 22">
    <name type="scientific">Vibrio xiamenensis</name>
    <dbReference type="NCBI Taxonomy" id="861298"/>
    <lineage>
        <taxon>Bacteria</taxon>
        <taxon>Pseudomonadati</taxon>
        <taxon>Pseudomonadota</taxon>
        <taxon>Gammaproteobacteria</taxon>
        <taxon>Vibrionales</taxon>
        <taxon>Vibrionaceae</taxon>
        <taxon>Vibrio</taxon>
    </lineage>
</organism>
<keyword evidence="13 14" id="KW-0998">Cell outer membrane</keyword>
<dbReference type="CDD" id="cd01347">
    <property type="entry name" value="ligand_gated_channel"/>
    <property type="match status" value="1"/>
</dbReference>
<reference evidence="21 22" key="1">
    <citation type="submission" date="2016-10" db="EMBL/GenBank/DDBJ databases">
        <authorList>
            <person name="de Groot N.N."/>
        </authorList>
    </citation>
    <scope>NUCLEOTIDE SEQUENCE [LARGE SCALE GENOMIC DNA]</scope>
    <source>
        <strain evidence="21 22">CGMCC 1.10228</strain>
    </source>
</reference>
<gene>
    <name evidence="21" type="ORF">SAMN04488136_11016</name>
</gene>
<dbReference type="InterPro" id="IPR037066">
    <property type="entry name" value="Plug_dom_sf"/>
</dbReference>
<evidence type="ECO:0000256" key="15">
    <source>
        <dbReference type="PROSITE-ProRule" id="PRU10143"/>
    </source>
</evidence>
<dbReference type="InterPro" id="IPR000531">
    <property type="entry name" value="Beta-barrel_TonB"/>
</dbReference>
<evidence type="ECO:0000313" key="22">
    <source>
        <dbReference type="Proteomes" id="UP000198854"/>
    </source>
</evidence>
<comment type="similarity">
    <text evidence="2 14 17">Belongs to the TonB-dependent receptor family.</text>
</comment>
<dbReference type="GO" id="GO:0015344">
    <property type="term" value="F:siderophore uptake transmembrane transporter activity"/>
    <property type="evidence" value="ECO:0007669"/>
    <property type="project" value="TreeGrafter"/>
</dbReference>
<evidence type="ECO:0000256" key="1">
    <source>
        <dbReference type="ARBA" id="ARBA00004571"/>
    </source>
</evidence>
<feature type="short sequence motif" description="TonB box" evidence="15">
    <location>
        <begin position="45"/>
        <end position="51"/>
    </location>
</feature>
<dbReference type="Gene3D" id="2.170.130.10">
    <property type="entry name" value="TonB-dependent receptor, plug domain"/>
    <property type="match status" value="1"/>
</dbReference>
<dbReference type="PANTHER" id="PTHR32552">
    <property type="entry name" value="FERRICHROME IRON RECEPTOR-RELATED"/>
    <property type="match status" value="1"/>
</dbReference>
<keyword evidence="9" id="KW-0406">Ion transport</keyword>
<feature type="domain" description="TonB-dependent receptor-like beta-barrel" evidence="19">
    <location>
        <begin position="239"/>
        <end position="700"/>
    </location>
</feature>
<keyword evidence="8" id="KW-0408">Iron</keyword>
<dbReference type="RefSeq" id="WP_093272912.1">
    <property type="nucleotide sequence ID" value="NZ_FNDD01000010.1"/>
</dbReference>
<dbReference type="PROSITE" id="PS52016">
    <property type="entry name" value="TONB_DEPENDENT_REC_3"/>
    <property type="match status" value="1"/>
</dbReference>
<keyword evidence="5" id="KW-0410">Iron transport</keyword>
<dbReference type="PANTHER" id="PTHR32552:SF68">
    <property type="entry name" value="FERRICHROME OUTER MEMBRANE TRANSPORTER_PHAGE RECEPTOR"/>
    <property type="match status" value="1"/>
</dbReference>
<evidence type="ECO:0000256" key="13">
    <source>
        <dbReference type="ARBA" id="ARBA00023237"/>
    </source>
</evidence>
<comment type="subcellular location">
    <subcellularLocation>
        <location evidence="1 14">Cell outer membrane</location>
        <topology evidence="1 14">Multi-pass membrane protein</topology>
    </subcellularLocation>
</comment>
<dbReference type="InterPro" id="IPR039426">
    <property type="entry name" value="TonB-dep_rcpt-like"/>
</dbReference>
<dbReference type="InterPro" id="IPR036942">
    <property type="entry name" value="Beta-barrel_TonB_sf"/>
</dbReference>
<dbReference type="PROSITE" id="PS01156">
    <property type="entry name" value="TONB_DEPENDENT_REC_2"/>
    <property type="match status" value="1"/>
</dbReference>
<feature type="signal peptide" evidence="18">
    <location>
        <begin position="1"/>
        <end position="27"/>
    </location>
</feature>
<evidence type="ECO:0000256" key="6">
    <source>
        <dbReference type="ARBA" id="ARBA00022692"/>
    </source>
</evidence>
<dbReference type="Pfam" id="PF07715">
    <property type="entry name" value="Plug"/>
    <property type="match status" value="1"/>
</dbReference>
<evidence type="ECO:0000259" key="20">
    <source>
        <dbReference type="Pfam" id="PF07715"/>
    </source>
</evidence>
<evidence type="ECO:0000256" key="5">
    <source>
        <dbReference type="ARBA" id="ARBA00022496"/>
    </source>
</evidence>
<feature type="short sequence motif" description="TonB C-terminal box" evidence="16">
    <location>
        <begin position="713"/>
        <end position="730"/>
    </location>
</feature>
<protein>
    <submittedName>
        <fullName evidence="21">Iron complex outermembrane recepter protein</fullName>
    </submittedName>
</protein>
<feature type="domain" description="TonB-dependent receptor plug" evidence="20">
    <location>
        <begin position="65"/>
        <end position="167"/>
    </location>
</feature>
<dbReference type="Pfam" id="PF00593">
    <property type="entry name" value="TonB_dep_Rec_b-barrel"/>
    <property type="match status" value="1"/>
</dbReference>
<sequence>MNPFSSPYQRSAIAVALLTSFSCSALASDANSTTQPVQDGQSTETITVLGKAYRNTATKTSLEPEETPQGISVIDRQQIEQSGAKSLNQILRYAPGVVTENKGSSVTMYDQFRVRGFLVDQSYYDGLVLQYLTGWNLQPQIDPIALEQVEIFKGPTSVLYGAMPPGGMVNMIGKAPQKERETKLGVTTGSRNLKQASLDSSGQIGDSDFAYRVIALARKQDSQVQGMDEERYVFAPSLDWQLSERTLLNVNLYYQNDPAMGINSSLPASGSVYSNANGSISKSTYAGDINWSQFEREFWLAGFKINHEFNDNWTWLTNTRYMDASLQQKNTYHQCYVYAGVEYCGFDDTTGTLSRNIYSTDENSTGVTVDNQLSGRVQFGEVEHNLLFGIDYQRLSGDSTYKEYSTSNSSFYSFNIFSPNNDLLDPSTLTETYNEKTNIKVEQLGFYTQDQIRYGAWVLLAGGRWDHYSASADSNVNGNTDTDQSEFSYRVGALYEFDNGLAPFASFATSFEPTAGQDVNGDAYKPEVSNQIEVGMKYQSQDMSKTASLSVYRIVKSDALVINPADYQDPELQIGELTSQGVELQGKWFITDNLDLSASYTFADMEISKDSEYDLEGTTPIYVPKHAATAWANYSLFDGALAGASFGAGARYVGEMQMDATNTQGKVPSYTVVDVSLDYDLSHLAQSLTGASVMLRGNNVFDETYYSCYDKTNCWYGAERSVELNVNYAF</sequence>
<keyword evidence="7 18" id="KW-0732">Signal</keyword>
<evidence type="ECO:0000256" key="18">
    <source>
        <dbReference type="SAM" id="SignalP"/>
    </source>
</evidence>
<proteinExistence type="inferred from homology"/>
<dbReference type="InterPro" id="IPR010917">
    <property type="entry name" value="TonB_rcpt_CS"/>
</dbReference>
<dbReference type="NCBIfam" id="TIGR01783">
    <property type="entry name" value="TonB-siderophor"/>
    <property type="match status" value="1"/>
</dbReference>
<dbReference type="GO" id="GO:0015891">
    <property type="term" value="P:siderophore transport"/>
    <property type="evidence" value="ECO:0007669"/>
    <property type="project" value="InterPro"/>
</dbReference>
<evidence type="ECO:0000256" key="10">
    <source>
        <dbReference type="ARBA" id="ARBA00023077"/>
    </source>
</evidence>
<accession>A0A1G8AAW0</accession>
<evidence type="ECO:0000313" key="21">
    <source>
        <dbReference type="EMBL" id="SDH17966.1"/>
    </source>
</evidence>
<evidence type="ECO:0000256" key="17">
    <source>
        <dbReference type="RuleBase" id="RU003357"/>
    </source>
</evidence>
<keyword evidence="4 14" id="KW-1134">Transmembrane beta strand</keyword>
<dbReference type="AlphaFoldDB" id="A0A1G8AAW0"/>
<evidence type="ECO:0000256" key="4">
    <source>
        <dbReference type="ARBA" id="ARBA00022452"/>
    </source>
</evidence>
<keyword evidence="3 14" id="KW-0813">Transport</keyword>
<evidence type="ECO:0000256" key="14">
    <source>
        <dbReference type="PROSITE-ProRule" id="PRU01360"/>
    </source>
</evidence>
<keyword evidence="6 14" id="KW-0812">Transmembrane</keyword>
<dbReference type="GO" id="GO:0009279">
    <property type="term" value="C:cell outer membrane"/>
    <property type="evidence" value="ECO:0007669"/>
    <property type="project" value="UniProtKB-SubCell"/>
</dbReference>
<evidence type="ECO:0000256" key="8">
    <source>
        <dbReference type="ARBA" id="ARBA00023004"/>
    </source>
</evidence>
<dbReference type="EMBL" id="FNDD01000010">
    <property type="protein sequence ID" value="SDH17966.1"/>
    <property type="molecule type" value="Genomic_DNA"/>
</dbReference>
<evidence type="ECO:0000256" key="3">
    <source>
        <dbReference type="ARBA" id="ARBA00022448"/>
    </source>
</evidence>
<dbReference type="FunFam" id="2.170.130.10:FF:000001">
    <property type="entry name" value="Catecholate siderophore TonB-dependent receptor"/>
    <property type="match status" value="1"/>
</dbReference>
<keyword evidence="22" id="KW-1185">Reference proteome</keyword>
<evidence type="ECO:0000256" key="9">
    <source>
        <dbReference type="ARBA" id="ARBA00023065"/>
    </source>
</evidence>
<dbReference type="GO" id="GO:0038023">
    <property type="term" value="F:signaling receptor activity"/>
    <property type="evidence" value="ECO:0007669"/>
    <property type="project" value="InterPro"/>
</dbReference>
<dbReference type="SUPFAM" id="SSF56935">
    <property type="entry name" value="Porins"/>
    <property type="match status" value="1"/>
</dbReference>
<evidence type="ECO:0000256" key="7">
    <source>
        <dbReference type="ARBA" id="ARBA00022729"/>
    </source>
</evidence>
<evidence type="ECO:0000256" key="12">
    <source>
        <dbReference type="ARBA" id="ARBA00023170"/>
    </source>
</evidence>
<keyword evidence="11 14" id="KW-0472">Membrane</keyword>
<evidence type="ECO:0000256" key="16">
    <source>
        <dbReference type="PROSITE-ProRule" id="PRU10144"/>
    </source>
</evidence>
<keyword evidence="12" id="KW-0675">Receptor</keyword>
<evidence type="ECO:0000256" key="11">
    <source>
        <dbReference type="ARBA" id="ARBA00023136"/>
    </source>
</evidence>
<dbReference type="Gene3D" id="2.40.170.20">
    <property type="entry name" value="TonB-dependent receptor, beta-barrel domain"/>
    <property type="match status" value="1"/>
</dbReference>
<dbReference type="PROSITE" id="PS00430">
    <property type="entry name" value="TONB_DEPENDENT_REC_1"/>
    <property type="match status" value="1"/>
</dbReference>